<evidence type="ECO:0000256" key="5">
    <source>
        <dbReference type="PROSITE-ProRule" id="PRU00076"/>
    </source>
</evidence>
<evidence type="ECO:0000256" key="3">
    <source>
        <dbReference type="ARBA" id="ARBA00022737"/>
    </source>
</evidence>
<dbReference type="InterPro" id="IPR001881">
    <property type="entry name" value="EGF-like_Ca-bd_dom"/>
</dbReference>
<keyword evidence="1 5" id="KW-0245">EGF-like domain</keyword>
<evidence type="ECO:0000259" key="7">
    <source>
        <dbReference type="PROSITE" id="PS50026"/>
    </source>
</evidence>
<dbReference type="EMBL" id="KL363288">
    <property type="protein sequence ID" value="KFD48645.1"/>
    <property type="molecule type" value="Genomic_DNA"/>
</dbReference>
<accession>A0A085LUJ9</accession>
<dbReference type="Gene3D" id="2.10.25.10">
    <property type="entry name" value="Laminin"/>
    <property type="match status" value="1"/>
</dbReference>
<evidence type="ECO:0000256" key="2">
    <source>
        <dbReference type="ARBA" id="ARBA00022729"/>
    </source>
</evidence>
<dbReference type="PROSITE" id="PS50026">
    <property type="entry name" value="EGF_3"/>
    <property type="match status" value="1"/>
</dbReference>
<reference evidence="8 9" key="1">
    <citation type="journal article" date="2014" name="Nat. Genet.">
        <title>Genome and transcriptome of the porcine whipworm Trichuris suis.</title>
        <authorList>
            <person name="Jex A.R."/>
            <person name="Nejsum P."/>
            <person name="Schwarz E.M."/>
            <person name="Hu L."/>
            <person name="Young N.D."/>
            <person name="Hall R.S."/>
            <person name="Korhonen P.K."/>
            <person name="Liao S."/>
            <person name="Thamsborg S."/>
            <person name="Xia J."/>
            <person name="Xu P."/>
            <person name="Wang S."/>
            <person name="Scheerlinck J.P."/>
            <person name="Hofmann A."/>
            <person name="Sternberg P.W."/>
            <person name="Wang J."/>
            <person name="Gasser R.B."/>
        </authorList>
    </citation>
    <scope>NUCLEOTIDE SEQUENCE [LARGE SCALE GENOMIC DNA]</scope>
    <source>
        <strain evidence="8">DCEP-RM93M</strain>
    </source>
</reference>
<keyword evidence="4" id="KW-1015">Disulfide bond</keyword>
<dbReference type="AlphaFoldDB" id="A0A085LUJ9"/>
<dbReference type="SUPFAM" id="SSF57196">
    <property type="entry name" value="EGF/Laminin"/>
    <property type="match status" value="1"/>
</dbReference>
<evidence type="ECO:0000313" key="9">
    <source>
        <dbReference type="Proteomes" id="UP000030764"/>
    </source>
</evidence>
<keyword evidence="2 6" id="KW-0732">Signal</keyword>
<dbReference type="PANTHER" id="PTHR24034">
    <property type="entry name" value="EGF-LIKE DOMAIN-CONTAINING PROTEIN"/>
    <property type="match status" value="1"/>
</dbReference>
<dbReference type="CDD" id="cd00054">
    <property type="entry name" value="EGF_CA"/>
    <property type="match status" value="1"/>
</dbReference>
<dbReference type="SMART" id="SM00179">
    <property type="entry name" value="EGF_CA"/>
    <property type="match status" value="1"/>
</dbReference>
<dbReference type="PANTHER" id="PTHR24034:SF89">
    <property type="entry name" value="COMPLEMENT COMPONENT C1Q RECEPTOR"/>
    <property type="match status" value="1"/>
</dbReference>
<feature type="chain" id="PRO_5001794863" description="EGF-like domain-containing protein" evidence="6">
    <location>
        <begin position="22"/>
        <end position="423"/>
    </location>
</feature>
<protein>
    <recommendedName>
        <fullName evidence="7">EGF-like domain-containing protein</fullName>
    </recommendedName>
</protein>
<dbReference type="InterPro" id="IPR000152">
    <property type="entry name" value="EGF-type_Asp/Asn_hydroxyl_site"/>
</dbReference>
<organism evidence="8 9">
    <name type="scientific">Trichuris suis</name>
    <name type="common">pig whipworm</name>
    <dbReference type="NCBI Taxonomy" id="68888"/>
    <lineage>
        <taxon>Eukaryota</taxon>
        <taxon>Metazoa</taxon>
        <taxon>Ecdysozoa</taxon>
        <taxon>Nematoda</taxon>
        <taxon>Enoplea</taxon>
        <taxon>Dorylaimia</taxon>
        <taxon>Trichinellida</taxon>
        <taxon>Trichuridae</taxon>
        <taxon>Trichuris</taxon>
    </lineage>
</organism>
<dbReference type="InterPro" id="IPR000742">
    <property type="entry name" value="EGF"/>
</dbReference>
<dbReference type="GO" id="GO:0005509">
    <property type="term" value="F:calcium ion binding"/>
    <property type="evidence" value="ECO:0007669"/>
    <property type="project" value="InterPro"/>
</dbReference>
<sequence>MKYLVLIVLLANIWFDNRLNGANCKIKIKSSIQEKIMKAWKKNREAWKRTHTFKRGPLAEQIRQDYDETMKEATKPYMKQIMAQAGRAAFYVRFFKKIARDTRTNSSIPTHTFPTPPLDNLHFTLEPHCRRSFFACVKVINSVFDLSYYGNPDIFAEKSAIEQWRWLHNIHKSLLLKPFTDMEEYFRFGLTASYFMCWMTLLQLPLLRYLPYCTVEGRWFIGYTKGFAVHVKRHFNRSVRLDEDVFAMDYLDDKPFRCALFSFCPDPCCNRTQLIQHTCDWDDRNICVKQKLKGCQLSLNHNENFNDLIKGRLNVSCKCPEVGMRYNPDSSACVDVDECAEMRHRCVRPNTICVNTIGSYVCVCQAGFKEAGGYCTRVFRMVEENLPNVFSHATKAIYGKNTWLLPLTTIVSVKLWNLKVMSS</sequence>
<dbReference type="PROSITE" id="PS01187">
    <property type="entry name" value="EGF_CA"/>
    <property type="match status" value="1"/>
</dbReference>
<comment type="caution">
    <text evidence="5">Lacks conserved residue(s) required for the propagation of feature annotation.</text>
</comment>
<evidence type="ECO:0000256" key="6">
    <source>
        <dbReference type="SAM" id="SignalP"/>
    </source>
</evidence>
<dbReference type="InterPro" id="IPR050751">
    <property type="entry name" value="ECM_structural_protein"/>
</dbReference>
<evidence type="ECO:0000256" key="1">
    <source>
        <dbReference type="ARBA" id="ARBA00022536"/>
    </source>
</evidence>
<dbReference type="FunFam" id="2.10.25.10:FF:000038">
    <property type="entry name" value="Fibrillin 2"/>
    <property type="match status" value="1"/>
</dbReference>
<dbReference type="Pfam" id="PF07645">
    <property type="entry name" value="EGF_CA"/>
    <property type="match status" value="1"/>
</dbReference>
<keyword evidence="9" id="KW-1185">Reference proteome</keyword>
<evidence type="ECO:0000313" key="8">
    <source>
        <dbReference type="EMBL" id="KFD48645.1"/>
    </source>
</evidence>
<dbReference type="PROSITE" id="PS01186">
    <property type="entry name" value="EGF_2"/>
    <property type="match status" value="1"/>
</dbReference>
<name>A0A085LUJ9_9BILA</name>
<keyword evidence="3" id="KW-0677">Repeat</keyword>
<evidence type="ECO:0000256" key="4">
    <source>
        <dbReference type="ARBA" id="ARBA00023157"/>
    </source>
</evidence>
<dbReference type="PROSITE" id="PS00010">
    <property type="entry name" value="ASX_HYDROXYL"/>
    <property type="match status" value="1"/>
</dbReference>
<proteinExistence type="predicted"/>
<gene>
    <name evidence="8" type="ORF">M513_10500</name>
</gene>
<feature type="signal peptide" evidence="6">
    <location>
        <begin position="1"/>
        <end position="21"/>
    </location>
</feature>
<dbReference type="InterPro" id="IPR049883">
    <property type="entry name" value="NOTCH1_EGF-like"/>
</dbReference>
<dbReference type="Proteomes" id="UP000030764">
    <property type="component" value="Unassembled WGS sequence"/>
</dbReference>
<dbReference type="InterPro" id="IPR018097">
    <property type="entry name" value="EGF_Ca-bd_CS"/>
</dbReference>
<feature type="domain" description="EGF-like" evidence="7">
    <location>
        <begin position="335"/>
        <end position="376"/>
    </location>
</feature>